<reference evidence="2" key="2">
    <citation type="journal article" date="2016" name="Int. J. Syst. Evol. Microbiol.">
        <title>Caldimicrobium thiodismutans sp. nov., a sulfur-disproportionating bacterium isolated from a hot spring.</title>
        <authorList>
            <person name="Kojima H."/>
            <person name="Umezawa K."/>
            <person name="Fukui M."/>
        </authorList>
    </citation>
    <scope>NUCLEOTIDE SEQUENCE [LARGE SCALE GENOMIC DNA]</scope>
    <source>
        <strain evidence="2">TF1</strain>
    </source>
</reference>
<accession>A0A0U5ALL8</accession>
<dbReference type="OrthoDB" id="9797566at2"/>
<dbReference type="RefSeq" id="WP_068512428.1">
    <property type="nucleotide sequence ID" value="NZ_AP014945.1"/>
</dbReference>
<proteinExistence type="predicted"/>
<sequence length="153" mass="17598">MEFGKEPPSQDLILTALKTLFLQKGYPEESFQLKKELFFSYQGLSFELELPLVIENEQTLLIVNYHPSKGGLSSFERPLLAIARIFFNPLPYFALLTNLQTFILIEVYPQITLRGDSELIPNYASLLKYTPPFFKSFKKEFEEKILALHLSGG</sequence>
<dbReference type="STRING" id="1653476.THC_0340"/>
<keyword evidence="2" id="KW-1185">Reference proteome</keyword>
<organism evidence="1 2">
    <name type="scientific">Caldimicrobium thiodismutans</name>
    <dbReference type="NCBI Taxonomy" id="1653476"/>
    <lineage>
        <taxon>Bacteria</taxon>
        <taxon>Pseudomonadati</taxon>
        <taxon>Thermodesulfobacteriota</taxon>
        <taxon>Thermodesulfobacteria</taxon>
        <taxon>Thermodesulfobacteriales</taxon>
        <taxon>Thermodesulfobacteriaceae</taxon>
        <taxon>Caldimicrobium</taxon>
    </lineage>
</organism>
<evidence type="ECO:0008006" key="3">
    <source>
        <dbReference type="Google" id="ProtNLM"/>
    </source>
</evidence>
<name>A0A0U5ALL8_9BACT</name>
<evidence type="ECO:0000313" key="1">
    <source>
        <dbReference type="EMBL" id="BAU22738.1"/>
    </source>
</evidence>
<gene>
    <name evidence="1" type="ORF">THC_0340</name>
</gene>
<evidence type="ECO:0000313" key="2">
    <source>
        <dbReference type="Proteomes" id="UP000068196"/>
    </source>
</evidence>
<dbReference type="Proteomes" id="UP000068196">
    <property type="component" value="Chromosome"/>
</dbReference>
<dbReference type="EMBL" id="AP014945">
    <property type="protein sequence ID" value="BAU22738.1"/>
    <property type="molecule type" value="Genomic_DNA"/>
</dbReference>
<reference evidence="1 2" key="1">
    <citation type="journal article" date="2016" name="Int. J. Syst. Evol. Microbiol.">
        <title>Caldimicrobium thiodismutans sp. nov., a sulfur-disproportionating bacterium isolated from a hot spring, and emended description of the genus Caldimicrobium.</title>
        <authorList>
            <person name="Kojima H."/>
            <person name="Umezawa K."/>
            <person name="Fukui M."/>
        </authorList>
    </citation>
    <scope>NUCLEOTIDE SEQUENCE [LARGE SCALE GENOMIC DNA]</scope>
    <source>
        <strain evidence="1 2">TF1</strain>
    </source>
</reference>
<dbReference type="AlphaFoldDB" id="A0A0U5ALL8"/>
<dbReference type="KEGG" id="cthi:THC_0340"/>
<protein>
    <recommendedName>
        <fullName evidence="3">Type I restriction enzyme R protein N-terminal domain-containing protein</fullName>
    </recommendedName>
</protein>